<keyword evidence="3" id="KW-1185">Reference proteome</keyword>
<proteinExistence type="predicted"/>
<feature type="transmembrane region" description="Helical" evidence="1">
    <location>
        <begin position="12"/>
        <end position="29"/>
    </location>
</feature>
<name>A0A2K8L4Y4_9PROT</name>
<accession>A0A2K8L4Y4</accession>
<keyword evidence="1" id="KW-0472">Membrane</keyword>
<evidence type="ECO:0000313" key="3">
    <source>
        <dbReference type="Proteomes" id="UP000231637"/>
    </source>
</evidence>
<keyword evidence="1" id="KW-0812">Transmembrane</keyword>
<dbReference type="KEGG" id="mfn:Ga0123462_1517"/>
<dbReference type="EMBL" id="CP018800">
    <property type="protein sequence ID" value="ATX82380.1"/>
    <property type="molecule type" value="Genomic_DNA"/>
</dbReference>
<dbReference type="Proteomes" id="UP000231637">
    <property type="component" value="Chromosome"/>
</dbReference>
<sequence length="70" mass="7847">MKKYLIGKPMRFFFLVVSTILLTGIWLTGFGTAHWLLYIPAIFFLFAAATGICPGIIFSNLLFGGKRDTE</sequence>
<dbReference type="OrthoDB" id="963235at2"/>
<evidence type="ECO:0008006" key="4">
    <source>
        <dbReference type="Google" id="ProtNLM"/>
    </source>
</evidence>
<dbReference type="RefSeq" id="WP_100265741.1">
    <property type="nucleotide sequence ID" value="NZ_CP018800.1"/>
</dbReference>
<feature type="transmembrane region" description="Helical" evidence="1">
    <location>
        <begin position="35"/>
        <end position="63"/>
    </location>
</feature>
<evidence type="ECO:0000256" key="1">
    <source>
        <dbReference type="SAM" id="Phobius"/>
    </source>
</evidence>
<reference evidence="2 3" key="1">
    <citation type="submission" date="2016-12" db="EMBL/GenBank/DDBJ databases">
        <title>Isolation and genomic insights into novel planktonic Zetaproteobacteria from stratified waters of the Chesapeake Bay.</title>
        <authorList>
            <person name="McAllister S.M."/>
            <person name="Kato S."/>
            <person name="Chan C.S."/>
            <person name="Chiu B.K."/>
            <person name="Field E.K."/>
        </authorList>
    </citation>
    <scope>NUCLEOTIDE SEQUENCE [LARGE SCALE GENOMIC DNA]</scope>
    <source>
        <strain evidence="2 3">CP-8</strain>
    </source>
</reference>
<evidence type="ECO:0000313" key="2">
    <source>
        <dbReference type="EMBL" id="ATX82380.1"/>
    </source>
</evidence>
<keyword evidence="1" id="KW-1133">Transmembrane helix</keyword>
<gene>
    <name evidence="2" type="ORF">Ga0123462_1517</name>
</gene>
<dbReference type="AlphaFoldDB" id="A0A2K8L4Y4"/>
<protein>
    <recommendedName>
        <fullName evidence="4">DUF2892 domain-containing protein</fullName>
    </recommendedName>
</protein>
<organism evidence="2 3">
    <name type="scientific">Mariprofundus ferrinatatus</name>
    <dbReference type="NCBI Taxonomy" id="1921087"/>
    <lineage>
        <taxon>Bacteria</taxon>
        <taxon>Pseudomonadati</taxon>
        <taxon>Pseudomonadota</taxon>
        <taxon>Candidatius Mariprofundia</taxon>
        <taxon>Mariprofundales</taxon>
        <taxon>Mariprofundaceae</taxon>
        <taxon>Mariprofundus</taxon>
    </lineage>
</organism>